<dbReference type="PANTHER" id="PTHR45709:SF3">
    <property type="entry name" value="GUANINE NUCLEOTIDE-BINDING PROTEIN-LIKE 1"/>
    <property type="match status" value="1"/>
</dbReference>
<dbReference type="AlphaFoldDB" id="A0AAW0E3Q0"/>
<organism evidence="4 5">
    <name type="scientific">Paramarasmius palmivorus</name>
    <dbReference type="NCBI Taxonomy" id="297713"/>
    <lineage>
        <taxon>Eukaryota</taxon>
        <taxon>Fungi</taxon>
        <taxon>Dikarya</taxon>
        <taxon>Basidiomycota</taxon>
        <taxon>Agaricomycotina</taxon>
        <taxon>Agaricomycetes</taxon>
        <taxon>Agaricomycetidae</taxon>
        <taxon>Agaricales</taxon>
        <taxon>Marasmiineae</taxon>
        <taxon>Marasmiaceae</taxon>
        <taxon>Paramarasmius</taxon>
    </lineage>
</organism>
<dbReference type="Proteomes" id="UP001383192">
    <property type="component" value="Unassembled WGS sequence"/>
</dbReference>
<name>A0AAW0E3Q0_9AGAR</name>
<keyword evidence="1" id="KW-0547">Nucleotide-binding</keyword>
<evidence type="ECO:0000313" key="4">
    <source>
        <dbReference type="EMBL" id="KAK7058417.1"/>
    </source>
</evidence>
<accession>A0AAW0E3Q0</accession>
<dbReference type="EMBL" id="JAYKXP010000005">
    <property type="protein sequence ID" value="KAK7058417.1"/>
    <property type="molecule type" value="Genomic_DNA"/>
</dbReference>
<reference evidence="4 5" key="1">
    <citation type="submission" date="2024-01" db="EMBL/GenBank/DDBJ databases">
        <title>A draft genome for a cacao thread blight-causing isolate of Paramarasmius palmivorus.</title>
        <authorList>
            <person name="Baruah I.K."/>
            <person name="Bukari Y."/>
            <person name="Amoako-Attah I."/>
            <person name="Meinhardt L.W."/>
            <person name="Bailey B.A."/>
            <person name="Cohen S.P."/>
        </authorList>
    </citation>
    <scope>NUCLEOTIDE SEQUENCE [LARGE SCALE GENOMIC DNA]</scope>
    <source>
        <strain evidence="4 5">GH-12</strain>
    </source>
</reference>
<sequence length="218" mass="24134">MPNYVPMEMQVLCGVLPIARLPAIPACVYFACQLLPLERIFDLTHPSALEPPKEDKRTWREGMKAREPEPISWTAMDVLVAFANKKGWLTAKAGRPDTNRAGNAILRALAENKVPWAFWPPGTPPETIESESAEQGGRGIWLSSNDTLDDDEGESSDEEGATIYNDDDDDSEAVTSDDKEDQKKEDKPPVISSRFAVLNLVDDEDETPTEEESEEEGG</sequence>
<evidence type="ECO:0000313" key="5">
    <source>
        <dbReference type="Proteomes" id="UP001383192"/>
    </source>
</evidence>
<dbReference type="GO" id="GO:0005525">
    <property type="term" value="F:GTP binding"/>
    <property type="evidence" value="ECO:0007669"/>
    <property type="project" value="UniProtKB-KW"/>
</dbReference>
<proteinExistence type="predicted"/>
<feature type="compositionally biased region" description="Acidic residues" evidence="3">
    <location>
        <begin position="147"/>
        <end position="172"/>
    </location>
</feature>
<feature type="compositionally biased region" description="Acidic residues" evidence="3">
    <location>
        <begin position="201"/>
        <end position="218"/>
    </location>
</feature>
<gene>
    <name evidence="4" type="ORF">VNI00_002051</name>
</gene>
<feature type="region of interest" description="Disordered" evidence="3">
    <location>
        <begin position="116"/>
        <end position="218"/>
    </location>
</feature>
<feature type="compositionally biased region" description="Basic and acidic residues" evidence="3">
    <location>
        <begin position="176"/>
        <end position="188"/>
    </location>
</feature>
<keyword evidence="2" id="KW-0342">GTP-binding</keyword>
<dbReference type="InterPro" id="IPR043358">
    <property type="entry name" value="GNL1-like"/>
</dbReference>
<dbReference type="PANTHER" id="PTHR45709">
    <property type="entry name" value="LARGE SUBUNIT GTPASE 1 HOMOLOG-RELATED"/>
    <property type="match status" value="1"/>
</dbReference>
<keyword evidence="5" id="KW-1185">Reference proteome</keyword>
<evidence type="ECO:0000256" key="2">
    <source>
        <dbReference type="ARBA" id="ARBA00023134"/>
    </source>
</evidence>
<evidence type="ECO:0000256" key="1">
    <source>
        <dbReference type="ARBA" id="ARBA00022741"/>
    </source>
</evidence>
<dbReference type="GO" id="GO:0003924">
    <property type="term" value="F:GTPase activity"/>
    <property type="evidence" value="ECO:0007669"/>
    <property type="project" value="InterPro"/>
</dbReference>
<evidence type="ECO:0000256" key="3">
    <source>
        <dbReference type="SAM" id="MobiDB-lite"/>
    </source>
</evidence>
<comment type="caution">
    <text evidence="4">The sequence shown here is derived from an EMBL/GenBank/DDBJ whole genome shotgun (WGS) entry which is preliminary data.</text>
</comment>
<protein>
    <submittedName>
        <fullName evidence="4">Uncharacterized protein</fullName>
    </submittedName>
</protein>